<name>A0A0M4LHP6_9GAMM</name>
<keyword evidence="3" id="KW-1185">Reference proteome</keyword>
<feature type="domain" description="Virulence factor" evidence="1">
    <location>
        <begin position="7"/>
        <end position="88"/>
    </location>
</feature>
<organism evidence="2 3">
    <name type="scientific">Candidatus Pseudothioglobus singularis PS1</name>
    <dbReference type="NCBI Taxonomy" id="1125411"/>
    <lineage>
        <taxon>Bacteria</taxon>
        <taxon>Pseudomonadati</taxon>
        <taxon>Pseudomonadota</taxon>
        <taxon>Gammaproteobacteria</taxon>
        <taxon>Candidatus Pseudothioglobaceae</taxon>
        <taxon>Candidatus Pseudothioglobus</taxon>
    </lineage>
</organism>
<evidence type="ECO:0000259" key="1">
    <source>
        <dbReference type="Pfam" id="PF13769"/>
    </source>
</evidence>
<dbReference type="OrthoDB" id="7359147at2"/>
<accession>A0A0M4LHP6</accession>
<dbReference type="KEGG" id="tsn:W908_07555"/>
<proteinExistence type="predicted"/>
<dbReference type="RefSeq" id="WP_053820592.1">
    <property type="nucleotide sequence ID" value="NZ_CP006911.1"/>
</dbReference>
<evidence type="ECO:0000313" key="2">
    <source>
        <dbReference type="EMBL" id="ALE02389.1"/>
    </source>
</evidence>
<dbReference type="InterPro" id="IPR025989">
    <property type="entry name" value="Virulence_F_dom"/>
</dbReference>
<gene>
    <name evidence="2" type="ORF">W908_07555</name>
</gene>
<reference evidence="2 3" key="1">
    <citation type="journal article" date="2015" name="Genome Announc.">
        <title>Genome Sequence of 'Candidatus Thioglobus singularis' Strain PS1, a Mixotroph from the SUP05 Clade of Marine Gammaproteobacteria.</title>
        <authorList>
            <person name="Marshall K.T."/>
            <person name="Morris R.M."/>
        </authorList>
    </citation>
    <scope>NUCLEOTIDE SEQUENCE [LARGE SCALE GENOMIC DNA]</scope>
    <source>
        <strain evidence="2 3">PS1</strain>
    </source>
</reference>
<dbReference type="STRING" id="1125411.W908_07555"/>
<protein>
    <recommendedName>
        <fullName evidence="1">Virulence factor domain-containing protein</fullName>
    </recommendedName>
</protein>
<dbReference type="EMBL" id="CP006911">
    <property type="protein sequence ID" value="ALE02389.1"/>
    <property type="molecule type" value="Genomic_DNA"/>
</dbReference>
<sequence length="99" mass="11176">MKLTVIKWRDIPTQVMIKKSRREVEKLQLDNRFMEAVDSAATLGDSTDADAYLTDWHNEVTEIADGDLKEPVETKAAELEAAFTDEVLLSYVNNAGYKP</sequence>
<evidence type="ECO:0000313" key="3">
    <source>
        <dbReference type="Proteomes" id="UP000068905"/>
    </source>
</evidence>
<dbReference type="Pfam" id="PF13769">
    <property type="entry name" value="Virulence_fact"/>
    <property type="match status" value="1"/>
</dbReference>
<dbReference type="Proteomes" id="UP000068905">
    <property type="component" value="Chromosome"/>
</dbReference>
<dbReference type="AlphaFoldDB" id="A0A0M4LHP6"/>